<evidence type="ECO:0000313" key="1">
    <source>
        <dbReference type="EMBL" id="MEJ8814759.1"/>
    </source>
</evidence>
<protein>
    <recommendedName>
        <fullName evidence="3">DUF4242 domain-containing protein</fullName>
    </recommendedName>
</protein>
<name>A0ABU8VPB0_9BURK</name>
<dbReference type="RefSeq" id="WP_340359987.1">
    <property type="nucleotide sequence ID" value="NZ_JBBKZU010000014.1"/>
</dbReference>
<keyword evidence="2" id="KW-1185">Reference proteome</keyword>
<evidence type="ECO:0008006" key="3">
    <source>
        <dbReference type="Google" id="ProtNLM"/>
    </source>
</evidence>
<reference evidence="1 2" key="1">
    <citation type="submission" date="2024-03" db="EMBL/GenBank/DDBJ databases">
        <title>Novel species of the genus Variovorax.</title>
        <authorList>
            <person name="Liu Q."/>
            <person name="Xin Y.-H."/>
        </authorList>
    </citation>
    <scope>NUCLEOTIDE SEQUENCE [LARGE SCALE GENOMIC DNA]</scope>
    <source>
        <strain evidence="1 2">KACC 18899</strain>
    </source>
</reference>
<dbReference type="Proteomes" id="UP001365846">
    <property type="component" value="Unassembled WGS sequence"/>
</dbReference>
<accession>A0ABU8VPB0</accession>
<dbReference type="EMBL" id="JBBKZU010000014">
    <property type="protein sequence ID" value="MEJ8814759.1"/>
    <property type="molecule type" value="Genomic_DNA"/>
</dbReference>
<dbReference type="Gene3D" id="3.30.70.100">
    <property type="match status" value="1"/>
</dbReference>
<organism evidence="1 2">
    <name type="scientific">Variovorax ureilyticus</name>
    <dbReference type="NCBI Taxonomy" id="1836198"/>
    <lineage>
        <taxon>Bacteria</taxon>
        <taxon>Pseudomonadati</taxon>
        <taxon>Pseudomonadota</taxon>
        <taxon>Betaproteobacteria</taxon>
        <taxon>Burkholderiales</taxon>
        <taxon>Comamonadaceae</taxon>
        <taxon>Variovorax</taxon>
    </lineage>
</organism>
<comment type="caution">
    <text evidence="1">The sequence shown here is derived from an EMBL/GenBank/DDBJ whole genome shotgun (WGS) entry which is preliminary data.</text>
</comment>
<evidence type="ECO:0000313" key="2">
    <source>
        <dbReference type="Proteomes" id="UP001365846"/>
    </source>
</evidence>
<proteinExistence type="predicted"/>
<sequence length="98" mass="11060">MIVETTNYYALPGQSSAVLAQRRHASAIRTRLGLPAGRIFTKLEGAGPDVRWECTFDTREAYEADMAARAACEEFAVARQSMHQLLERFERHVEEEAC</sequence>
<gene>
    <name evidence="1" type="ORF">WKW77_27055</name>
</gene>